<protein>
    <recommendedName>
        <fullName evidence="1">Carrier domain-containing protein</fullName>
    </recommendedName>
</protein>
<organism evidence="2 3">
    <name type="scientific">Kitasatospora indigofera</name>
    <dbReference type="NCBI Taxonomy" id="67307"/>
    <lineage>
        <taxon>Bacteria</taxon>
        <taxon>Bacillati</taxon>
        <taxon>Actinomycetota</taxon>
        <taxon>Actinomycetes</taxon>
        <taxon>Kitasatosporales</taxon>
        <taxon>Streptomycetaceae</taxon>
        <taxon>Kitasatospora</taxon>
    </lineage>
</organism>
<dbReference type="Proteomes" id="UP000617734">
    <property type="component" value="Unassembled WGS sequence"/>
</dbReference>
<dbReference type="SUPFAM" id="SSF47336">
    <property type="entry name" value="ACP-like"/>
    <property type="match status" value="1"/>
</dbReference>
<dbReference type="Pfam" id="PF00550">
    <property type="entry name" value="PP-binding"/>
    <property type="match status" value="1"/>
</dbReference>
<accession>A0A919FBJ5</accession>
<dbReference type="Gene3D" id="1.10.1200.10">
    <property type="entry name" value="ACP-like"/>
    <property type="match status" value="1"/>
</dbReference>
<sequence>MTAVLTLEDFTVLVRDELGLPLTDSELDHDLDRVPGWDSLQLLRLVSALERHTGQRVALGSLLEARSLSAIHRLAAQS</sequence>
<reference evidence="2" key="1">
    <citation type="journal article" date="2014" name="Int. J. Syst. Evol. Microbiol.">
        <title>Complete genome sequence of Corynebacterium casei LMG S-19264T (=DSM 44701T), isolated from a smear-ripened cheese.</title>
        <authorList>
            <consortium name="US DOE Joint Genome Institute (JGI-PGF)"/>
            <person name="Walter F."/>
            <person name="Albersmeier A."/>
            <person name="Kalinowski J."/>
            <person name="Ruckert C."/>
        </authorList>
    </citation>
    <scope>NUCLEOTIDE SEQUENCE</scope>
    <source>
        <strain evidence="2">JCM 4646</strain>
    </source>
</reference>
<evidence type="ECO:0000259" key="1">
    <source>
        <dbReference type="PROSITE" id="PS50075"/>
    </source>
</evidence>
<reference evidence="2" key="2">
    <citation type="submission" date="2020-09" db="EMBL/GenBank/DDBJ databases">
        <authorList>
            <person name="Sun Q."/>
            <person name="Ohkuma M."/>
        </authorList>
    </citation>
    <scope>NUCLEOTIDE SEQUENCE</scope>
    <source>
        <strain evidence="2">JCM 4646</strain>
    </source>
</reference>
<dbReference type="GeneID" id="95350970"/>
<dbReference type="RefSeq" id="WP_229912177.1">
    <property type="nucleotide sequence ID" value="NZ_BNBO01000002.1"/>
</dbReference>
<dbReference type="InterPro" id="IPR036736">
    <property type="entry name" value="ACP-like_sf"/>
</dbReference>
<keyword evidence="3" id="KW-1185">Reference proteome</keyword>
<gene>
    <name evidence="2" type="ORF">GCM10018781_04360</name>
</gene>
<comment type="caution">
    <text evidence="2">The sequence shown here is derived from an EMBL/GenBank/DDBJ whole genome shotgun (WGS) entry which is preliminary data.</text>
</comment>
<dbReference type="AlphaFoldDB" id="A0A919FBJ5"/>
<name>A0A919FBJ5_9ACTN</name>
<evidence type="ECO:0000313" key="2">
    <source>
        <dbReference type="EMBL" id="GHH60185.1"/>
    </source>
</evidence>
<proteinExistence type="predicted"/>
<dbReference type="PROSITE" id="PS50075">
    <property type="entry name" value="CARRIER"/>
    <property type="match status" value="1"/>
</dbReference>
<dbReference type="EMBL" id="BNBO01000002">
    <property type="protein sequence ID" value="GHH60185.1"/>
    <property type="molecule type" value="Genomic_DNA"/>
</dbReference>
<evidence type="ECO:0000313" key="3">
    <source>
        <dbReference type="Proteomes" id="UP000617734"/>
    </source>
</evidence>
<feature type="domain" description="Carrier" evidence="1">
    <location>
        <begin position="1"/>
        <end position="78"/>
    </location>
</feature>
<dbReference type="InterPro" id="IPR009081">
    <property type="entry name" value="PP-bd_ACP"/>
</dbReference>